<evidence type="ECO:0000313" key="6">
    <source>
        <dbReference type="EMBL" id="CTP83514.1"/>
    </source>
</evidence>
<reference evidence="7" key="1">
    <citation type="submission" date="2015-07" db="EMBL/GenBank/DDBJ databases">
        <authorList>
            <person name="Wibberg D."/>
        </authorList>
    </citation>
    <scope>NUCLEOTIDE SEQUENCE [LARGE SCALE GENOMIC DNA]</scope>
</reference>
<evidence type="ECO:0000256" key="1">
    <source>
        <dbReference type="ARBA" id="ARBA00004147"/>
    </source>
</evidence>
<evidence type="ECO:0000313" key="7">
    <source>
        <dbReference type="Proteomes" id="UP000046187"/>
    </source>
</evidence>
<keyword evidence="3" id="KW-0964">Secreted</keyword>
<organism evidence="6 7">
    <name type="scientific">Xanthomonas graminis pv. arrhenatheri LMG 727</name>
    <dbReference type="NCBI Taxonomy" id="1195923"/>
    <lineage>
        <taxon>Bacteria</taxon>
        <taxon>Pseudomonadati</taxon>
        <taxon>Pseudomonadota</taxon>
        <taxon>Gammaproteobacteria</taxon>
        <taxon>Lysobacterales</taxon>
        <taxon>Lysobacteraceae</taxon>
        <taxon>Xanthomonas</taxon>
        <taxon>Xanthomonas translucens group</taxon>
        <taxon>Xanthomonas graminis</taxon>
    </lineage>
</organism>
<dbReference type="GO" id="GO:0042025">
    <property type="term" value="C:host cell nucleus"/>
    <property type="evidence" value="ECO:0007669"/>
    <property type="project" value="UniProtKB-SubCell"/>
</dbReference>
<dbReference type="Gene3D" id="6.10.140.500">
    <property type="match status" value="2"/>
</dbReference>
<evidence type="ECO:0000256" key="2">
    <source>
        <dbReference type="ARBA" id="ARBA00004613"/>
    </source>
</evidence>
<dbReference type="AlphaFoldDB" id="A0A0K2ZH31"/>
<evidence type="ECO:0000256" key="3">
    <source>
        <dbReference type="ARBA" id="ARBA00022525"/>
    </source>
</evidence>
<dbReference type="EMBL" id="CXOI01000011">
    <property type="protein sequence ID" value="CTP83514.1"/>
    <property type="molecule type" value="Genomic_DNA"/>
</dbReference>
<keyword evidence="4" id="KW-1048">Host nucleus</keyword>
<name>A0A0K2ZH31_9XANT</name>
<dbReference type="Proteomes" id="UP000046187">
    <property type="component" value="Unassembled WGS sequence"/>
</dbReference>
<dbReference type="Pfam" id="PF03377">
    <property type="entry name" value="TAL_effector"/>
    <property type="match status" value="2"/>
</dbReference>
<dbReference type="GO" id="GO:0005576">
    <property type="term" value="C:extracellular region"/>
    <property type="evidence" value="ECO:0007669"/>
    <property type="project" value="UniProtKB-SubCell"/>
</dbReference>
<keyword evidence="5" id="KW-0677">Repeat</keyword>
<proteinExistence type="predicted"/>
<dbReference type="InterPro" id="IPR005042">
    <property type="entry name" value="TAL_effector_rpt"/>
</dbReference>
<gene>
    <name evidence="6" type="ORF">XTALMG727_0651</name>
</gene>
<sequence>MIAALPEATHEDIVGVGKQWSGARALEALLTVAEELRSPPLQLDTGQLLKIAKRGGVTAVEAVHASRNALTGAPLHLLPDQVVAIVSNNGGKLALGTVQRLLPVLCKPPYGLTPEQVVAIASNIGGKQALESIFAQLSSPDPALAALTNDRLVALACIGGRPALEAVKKGLPHAPTLIRRTNTRIPERTSHRVADAAQVVRMLSFSSATPTQRKHLMKR</sequence>
<evidence type="ECO:0000256" key="5">
    <source>
        <dbReference type="ARBA" id="ARBA00022737"/>
    </source>
</evidence>
<accession>A0A0K2ZH31</accession>
<keyword evidence="7" id="KW-1185">Reference proteome</keyword>
<evidence type="ECO:0000256" key="4">
    <source>
        <dbReference type="ARBA" id="ARBA00022562"/>
    </source>
</evidence>
<comment type="subcellular location">
    <subcellularLocation>
        <location evidence="1">Host nucleus</location>
    </subcellularLocation>
    <subcellularLocation>
        <location evidence="2">Secreted</location>
    </subcellularLocation>
</comment>
<protein>
    <submittedName>
        <fullName evidence="6">Putative avirulence protein</fullName>
    </submittedName>
</protein>